<evidence type="ECO:0000256" key="5">
    <source>
        <dbReference type="ARBA" id="ARBA00038943"/>
    </source>
</evidence>
<keyword evidence="2" id="KW-0413">Isomerase</keyword>
<dbReference type="Gene3D" id="3.30.2350.10">
    <property type="entry name" value="Pseudouridine synthase"/>
    <property type="match status" value="1"/>
</dbReference>
<protein>
    <recommendedName>
        <fullName evidence="6">tRNA pseudouridine synthase C</fullName>
        <ecNumber evidence="5">5.4.99.26</ecNumber>
    </recommendedName>
    <alternativeName>
        <fullName evidence="8">tRNA pseudouridine(65) synthase</fullName>
    </alternativeName>
    <alternativeName>
        <fullName evidence="9">tRNA pseudouridylate synthase C</fullName>
    </alternativeName>
    <alternativeName>
        <fullName evidence="7">tRNA-uridine isomerase C</fullName>
    </alternativeName>
</protein>
<name>A0ABS1E5N9_9GAMM</name>
<dbReference type="InterPro" id="IPR020103">
    <property type="entry name" value="PsdUridine_synth_cat_dom_sf"/>
</dbReference>
<comment type="catalytic activity">
    <reaction evidence="3">
        <text>uridine(65) in tRNA = pseudouridine(65) in tRNA</text>
        <dbReference type="Rhea" id="RHEA:42536"/>
        <dbReference type="Rhea" id="RHEA-COMP:10103"/>
        <dbReference type="Rhea" id="RHEA-COMP:10104"/>
        <dbReference type="ChEBI" id="CHEBI:65314"/>
        <dbReference type="ChEBI" id="CHEBI:65315"/>
        <dbReference type="EC" id="5.4.99.26"/>
    </reaction>
</comment>
<evidence type="ECO:0000256" key="8">
    <source>
        <dbReference type="ARBA" id="ARBA00041975"/>
    </source>
</evidence>
<evidence type="ECO:0000256" key="3">
    <source>
        <dbReference type="ARBA" id="ARBA00036607"/>
    </source>
</evidence>
<dbReference type="PANTHER" id="PTHR21600:SF56">
    <property type="entry name" value="TRNA PSEUDOURIDINE SYNTHASE C"/>
    <property type="match status" value="1"/>
</dbReference>
<dbReference type="Proteomes" id="UP000738126">
    <property type="component" value="Unassembled WGS sequence"/>
</dbReference>
<keyword evidence="1" id="KW-0819">tRNA processing</keyword>
<dbReference type="RefSeq" id="WP_200257737.1">
    <property type="nucleotide sequence ID" value="NZ_NRSH01000047.1"/>
</dbReference>
<reference evidence="11 12" key="1">
    <citation type="journal article" date="2020" name="Microorganisms">
        <title>Osmotic Adaptation and Compatible Solute Biosynthesis of Phototrophic Bacteria as Revealed from Genome Analyses.</title>
        <authorList>
            <person name="Imhoff J.F."/>
            <person name="Rahn T."/>
            <person name="Kunzel S."/>
            <person name="Keller A."/>
            <person name="Neulinger S.C."/>
        </authorList>
    </citation>
    <scope>NUCLEOTIDE SEQUENCE [LARGE SCALE GENOMIC DNA]</scope>
    <source>
        <strain evidence="11 12">DSM 15116</strain>
    </source>
</reference>
<sequence>MAGPDEEGSAPAADGALPVLYCDERVVAVHKPSGLLVHRSELDRDRDVALQRVRDQLGGGWVYPVHRLDRATSGVLLFARDPEAASRLAAAFREHRVAKRYEAVARGWLEEPGRIDHPLGAGRRGEGGAPQPAVTDYAPLAWTELPVPVSRYPTARYTRLELRPLTGRQHQLRRHLKAISHPIVGDTTHGDSAHNRLFRSRFGCWRLLLAAVEARFPHPEDGTEVAVTAALDAHFAEVVAAAGLGG</sequence>
<dbReference type="InterPro" id="IPR006145">
    <property type="entry name" value="PsdUridine_synth_RsuA/RluA"/>
</dbReference>
<accession>A0ABS1E5N9</accession>
<evidence type="ECO:0000256" key="7">
    <source>
        <dbReference type="ARBA" id="ARBA00041803"/>
    </source>
</evidence>
<evidence type="ECO:0000256" key="4">
    <source>
        <dbReference type="ARBA" id="ARBA00037670"/>
    </source>
</evidence>
<evidence type="ECO:0000313" key="11">
    <source>
        <dbReference type="EMBL" id="MBK1726512.1"/>
    </source>
</evidence>
<keyword evidence="12" id="KW-1185">Reference proteome</keyword>
<dbReference type="EMBL" id="NRSH01000047">
    <property type="protein sequence ID" value="MBK1726512.1"/>
    <property type="molecule type" value="Genomic_DNA"/>
</dbReference>
<organism evidence="11 12">
    <name type="scientific">Halorhodospira neutriphila</name>
    <dbReference type="NCBI Taxonomy" id="168379"/>
    <lineage>
        <taxon>Bacteria</taxon>
        <taxon>Pseudomonadati</taxon>
        <taxon>Pseudomonadota</taxon>
        <taxon>Gammaproteobacteria</taxon>
        <taxon>Chromatiales</taxon>
        <taxon>Ectothiorhodospiraceae</taxon>
        <taxon>Halorhodospira</taxon>
    </lineage>
</organism>
<evidence type="ECO:0000256" key="2">
    <source>
        <dbReference type="ARBA" id="ARBA00023235"/>
    </source>
</evidence>
<proteinExistence type="predicted"/>
<feature type="domain" description="Pseudouridine synthase RsuA/RluA-like" evidence="10">
    <location>
        <begin position="26"/>
        <end position="177"/>
    </location>
</feature>
<dbReference type="SUPFAM" id="SSF55120">
    <property type="entry name" value="Pseudouridine synthase"/>
    <property type="match status" value="1"/>
</dbReference>
<comment type="function">
    <text evidence="4">Responsible for synthesis of pseudouridine from uracil-65 in transfer RNAs.</text>
</comment>
<comment type="caution">
    <text evidence="11">The sequence shown here is derived from an EMBL/GenBank/DDBJ whole genome shotgun (WGS) entry which is preliminary data.</text>
</comment>
<dbReference type="PANTHER" id="PTHR21600">
    <property type="entry name" value="MITOCHONDRIAL RNA PSEUDOURIDINE SYNTHASE"/>
    <property type="match status" value="1"/>
</dbReference>
<gene>
    <name evidence="11" type="ORF">CKO13_05645</name>
</gene>
<evidence type="ECO:0000256" key="1">
    <source>
        <dbReference type="ARBA" id="ARBA00022694"/>
    </source>
</evidence>
<dbReference type="Pfam" id="PF00849">
    <property type="entry name" value="PseudoU_synth_2"/>
    <property type="match status" value="1"/>
</dbReference>
<dbReference type="InterPro" id="IPR006224">
    <property type="entry name" value="PsdUridine_synth_RluA-like_CS"/>
</dbReference>
<evidence type="ECO:0000256" key="9">
    <source>
        <dbReference type="ARBA" id="ARBA00043049"/>
    </source>
</evidence>
<dbReference type="PROSITE" id="PS01129">
    <property type="entry name" value="PSI_RLU"/>
    <property type="match status" value="1"/>
</dbReference>
<dbReference type="InterPro" id="IPR050188">
    <property type="entry name" value="RluA_PseudoU_synthase"/>
</dbReference>
<evidence type="ECO:0000256" key="6">
    <source>
        <dbReference type="ARBA" id="ARBA00040675"/>
    </source>
</evidence>
<dbReference type="EC" id="5.4.99.26" evidence="5"/>
<evidence type="ECO:0000313" key="12">
    <source>
        <dbReference type="Proteomes" id="UP000738126"/>
    </source>
</evidence>
<evidence type="ECO:0000259" key="10">
    <source>
        <dbReference type="Pfam" id="PF00849"/>
    </source>
</evidence>